<dbReference type="SMART" id="SM00406">
    <property type="entry name" value="IGv"/>
    <property type="match status" value="1"/>
</dbReference>
<gene>
    <name evidence="2" type="ORF">NQ317_012835</name>
</gene>
<evidence type="ECO:0000259" key="1">
    <source>
        <dbReference type="PROSITE" id="PS50835"/>
    </source>
</evidence>
<protein>
    <recommendedName>
        <fullName evidence="1">Ig-like domain-containing protein</fullName>
    </recommendedName>
</protein>
<dbReference type="InterPro" id="IPR003599">
    <property type="entry name" value="Ig_sub"/>
</dbReference>
<dbReference type="InterPro" id="IPR036179">
    <property type="entry name" value="Ig-like_dom_sf"/>
</dbReference>
<dbReference type="InterPro" id="IPR003598">
    <property type="entry name" value="Ig_sub2"/>
</dbReference>
<dbReference type="InterPro" id="IPR013106">
    <property type="entry name" value="Ig_V-set"/>
</dbReference>
<dbReference type="Gene3D" id="2.60.40.10">
    <property type="entry name" value="Immunoglobulins"/>
    <property type="match status" value="1"/>
</dbReference>
<dbReference type="InterPro" id="IPR037448">
    <property type="entry name" value="Zig-8"/>
</dbReference>
<feature type="domain" description="Ig-like" evidence="1">
    <location>
        <begin position="60"/>
        <end position="158"/>
    </location>
</feature>
<dbReference type="EMBL" id="JAPWTJ010000973">
    <property type="protein sequence ID" value="KAJ8974543.1"/>
    <property type="molecule type" value="Genomic_DNA"/>
</dbReference>
<dbReference type="InterPro" id="IPR007110">
    <property type="entry name" value="Ig-like_dom"/>
</dbReference>
<dbReference type="InterPro" id="IPR013783">
    <property type="entry name" value="Ig-like_fold"/>
</dbReference>
<dbReference type="PANTHER" id="PTHR23279">
    <property type="entry name" value="DEFECTIVE PROBOSCIS EXTENSION RESPONSE DPR -RELATED"/>
    <property type="match status" value="1"/>
</dbReference>
<comment type="caution">
    <text evidence="2">The sequence shown here is derived from an EMBL/GenBank/DDBJ whole genome shotgun (WGS) entry which is preliminary data.</text>
</comment>
<proteinExistence type="predicted"/>
<name>A0ABQ9JA58_9CUCU</name>
<sequence length="164" mass="18267">MSTGTWEAAFLLSIEPHNGSNLFLLTYLDTTLILHFIVTGYNLNNSELAKMGTTNHNLLPAFDDILTRQIYARVGQTLLLPCTVKHLGTKVVSWIRSKDLHILTSGRHTFSSDSRFESVHSDSSGDFWGLRIRGVHVSDTGQYECQVNTEPKMSLAISLRVTGT</sequence>
<dbReference type="Proteomes" id="UP001162164">
    <property type="component" value="Unassembled WGS sequence"/>
</dbReference>
<dbReference type="Pfam" id="PF07686">
    <property type="entry name" value="V-set"/>
    <property type="match status" value="1"/>
</dbReference>
<evidence type="ECO:0000313" key="3">
    <source>
        <dbReference type="Proteomes" id="UP001162164"/>
    </source>
</evidence>
<dbReference type="SMART" id="SM00408">
    <property type="entry name" value="IGc2"/>
    <property type="match status" value="1"/>
</dbReference>
<dbReference type="PROSITE" id="PS50835">
    <property type="entry name" value="IG_LIKE"/>
    <property type="match status" value="1"/>
</dbReference>
<organism evidence="2 3">
    <name type="scientific">Molorchus minor</name>
    <dbReference type="NCBI Taxonomy" id="1323400"/>
    <lineage>
        <taxon>Eukaryota</taxon>
        <taxon>Metazoa</taxon>
        <taxon>Ecdysozoa</taxon>
        <taxon>Arthropoda</taxon>
        <taxon>Hexapoda</taxon>
        <taxon>Insecta</taxon>
        <taxon>Pterygota</taxon>
        <taxon>Neoptera</taxon>
        <taxon>Endopterygota</taxon>
        <taxon>Coleoptera</taxon>
        <taxon>Polyphaga</taxon>
        <taxon>Cucujiformia</taxon>
        <taxon>Chrysomeloidea</taxon>
        <taxon>Cerambycidae</taxon>
        <taxon>Lamiinae</taxon>
        <taxon>Monochamini</taxon>
        <taxon>Molorchus</taxon>
    </lineage>
</organism>
<dbReference type="PANTHER" id="PTHR23279:SF41">
    <property type="entry name" value="DEFECTIVE PROBOSCIS EXTENSION RESPONSE 4-RELATED"/>
    <property type="match status" value="1"/>
</dbReference>
<dbReference type="SMART" id="SM00409">
    <property type="entry name" value="IG"/>
    <property type="match status" value="1"/>
</dbReference>
<evidence type="ECO:0000313" key="2">
    <source>
        <dbReference type="EMBL" id="KAJ8974543.1"/>
    </source>
</evidence>
<dbReference type="SUPFAM" id="SSF48726">
    <property type="entry name" value="Immunoglobulin"/>
    <property type="match status" value="1"/>
</dbReference>
<accession>A0ABQ9JA58</accession>
<keyword evidence="3" id="KW-1185">Reference proteome</keyword>
<reference evidence="2" key="1">
    <citation type="journal article" date="2023" name="Insect Mol. Biol.">
        <title>Genome sequencing provides insights into the evolution of gene families encoding plant cell wall-degrading enzymes in longhorned beetles.</title>
        <authorList>
            <person name="Shin N.R."/>
            <person name="Okamura Y."/>
            <person name="Kirsch R."/>
            <person name="Pauchet Y."/>
        </authorList>
    </citation>
    <scope>NUCLEOTIDE SEQUENCE</scope>
    <source>
        <strain evidence="2">MMC_N1</strain>
    </source>
</reference>